<dbReference type="PANTHER" id="PTHR37746:SF1">
    <property type="entry name" value="TRANSMEMBRANE PROTEIN"/>
    <property type="match status" value="1"/>
</dbReference>
<proteinExistence type="predicted"/>
<protein>
    <recommendedName>
        <fullName evidence="4">Transmembrane protein</fullName>
    </recommendedName>
</protein>
<feature type="transmembrane region" description="Helical" evidence="1">
    <location>
        <begin position="56"/>
        <end position="77"/>
    </location>
</feature>
<gene>
    <name evidence="2" type="ORF">MKW94_018645</name>
</gene>
<keyword evidence="1" id="KW-0472">Membrane</keyword>
<sequence>MEKKHYETPSISSKILMESSDFIVSTYAFLSSLTSHPLFSITVAFYSLILLYFPSFFLNLIFSPVLISTGIIISTLLKLGTSPESVKENQFLSKPSDHELVEFISCESEKTTEKQDTVIDKSSCFSESFVEYWNLSAPLDVIYEEYEGQEEVTAVNESAFSCLGRYFPESDDTGSESDDDFDLINGWDSPLNMSYRWEDEEEEDDKEGGLIEIELNDEKRNSFDHRFYDEIEEMDDNLIEIEIS</sequence>
<keyword evidence="1" id="KW-1133">Transmembrane helix</keyword>
<evidence type="ECO:0008006" key="4">
    <source>
        <dbReference type="Google" id="ProtNLM"/>
    </source>
</evidence>
<feature type="transmembrane region" description="Helical" evidence="1">
    <location>
        <begin position="21"/>
        <end position="50"/>
    </location>
</feature>
<organism evidence="2 3">
    <name type="scientific">Papaver nudicaule</name>
    <name type="common">Iceland poppy</name>
    <dbReference type="NCBI Taxonomy" id="74823"/>
    <lineage>
        <taxon>Eukaryota</taxon>
        <taxon>Viridiplantae</taxon>
        <taxon>Streptophyta</taxon>
        <taxon>Embryophyta</taxon>
        <taxon>Tracheophyta</taxon>
        <taxon>Spermatophyta</taxon>
        <taxon>Magnoliopsida</taxon>
        <taxon>Ranunculales</taxon>
        <taxon>Papaveraceae</taxon>
        <taxon>Papaveroideae</taxon>
        <taxon>Papaver</taxon>
    </lineage>
</organism>
<dbReference type="Proteomes" id="UP001177140">
    <property type="component" value="Unassembled WGS sequence"/>
</dbReference>
<evidence type="ECO:0000256" key="1">
    <source>
        <dbReference type="SAM" id="Phobius"/>
    </source>
</evidence>
<evidence type="ECO:0000313" key="3">
    <source>
        <dbReference type="Proteomes" id="UP001177140"/>
    </source>
</evidence>
<dbReference type="PANTHER" id="PTHR37746">
    <property type="entry name" value="TRANSMEMBRANE PROTEIN"/>
    <property type="match status" value="1"/>
</dbReference>
<keyword evidence="1" id="KW-0812">Transmembrane</keyword>
<dbReference type="EMBL" id="JAJJMA010117342">
    <property type="protein sequence ID" value="MCL7031912.1"/>
    <property type="molecule type" value="Genomic_DNA"/>
</dbReference>
<dbReference type="AlphaFoldDB" id="A0AA41S2N3"/>
<accession>A0AA41S2N3</accession>
<keyword evidence="3" id="KW-1185">Reference proteome</keyword>
<evidence type="ECO:0000313" key="2">
    <source>
        <dbReference type="EMBL" id="MCL7031912.1"/>
    </source>
</evidence>
<reference evidence="2" key="1">
    <citation type="submission" date="2022-03" db="EMBL/GenBank/DDBJ databases">
        <title>A functionally conserved STORR gene fusion in Papaver species that diverged 16.8 million years ago.</title>
        <authorList>
            <person name="Catania T."/>
        </authorList>
    </citation>
    <scope>NUCLEOTIDE SEQUENCE</scope>
    <source>
        <strain evidence="2">S-191538</strain>
    </source>
</reference>
<comment type="caution">
    <text evidence="2">The sequence shown here is derived from an EMBL/GenBank/DDBJ whole genome shotgun (WGS) entry which is preliminary data.</text>
</comment>
<name>A0AA41S2N3_PAPNU</name>